<keyword evidence="8" id="KW-1185">Reference proteome</keyword>
<dbReference type="Pfam" id="PF00989">
    <property type="entry name" value="PAS"/>
    <property type="match status" value="1"/>
</dbReference>
<keyword evidence="3" id="KW-0157">Chromophore</keyword>
<name>A0ABD1RDB5_9LAMI</name>
<sequence length="461" mass="51714">MAKKKVSHSHQEKAHQKQEEPVQAPQQDSVAMENEASVKLESLKSLNQRLLKEAMERRKEVESLMRSKGSLESDLTRSNSELDVLRHELTQVSESVVNLEMERSVLSVFVGLQVGHLAEVVEEKTKGLENKIKDLLRVIDENKRTIGLLNEKLIESGTELDSERKSSRRVIEERDEMKGKIDVQIEEANEGAYDRATIKFRGVDADINFNISDYEEDMEQERAIGMKTEANALPVFSNWPWKIQSHGVITPVPLLSSAASSGFSLATIPHSNSVMSLNAPTDEFGWCSEWNSAMTKLSGWSREDVINKMLLGEVFGTHTAFCRLKNQAAFVNLGIALNKVVTSHCQHQLNKILDDTDLDGIIDGVLIAYQSGLIILWDVVEARVVAVQGDKVLQLKNEIDSQNNVDTSMLDETSPHHLEDKEISAICWASSNGSLFIVIMFDVTESLIRSISYQVCFAIFW</sequence>
<dbReference type="InterPro" id="IPR013767">
    <property type="entry name" value="PAS_fold"/>
</dbReference>
<dbReference type="GO" id="GO:0009881">
    <property type="term" value="F:photoreceptor activity"/>
    <property type="evidence" value="ECO:0007669"/>
    <property type="project" value="UniProtKB-KW"/>
</dbReference>
<keyword evidence="4" id="KW-0675">Receptor</keyword>
<keyword evidence="2" id="KW-0716">Sensory transduction</keyword>
<evidence type="ECO:0000259" key="6">
    <source>
        <dbReference type="PROSITE" id="PS50112"/>
    </source>
</evidence>
<dbReference type="AlphaFoldDB" id="A0ABD1RDB5"/>
<organism evidence="7 8">
    <name type="scientific">Abeliophyllum distichum</name>
    <dbReference type="NCBI Taxonomy" id="126358"/>
    <lineage>
        <taxon>Eukaryota</taxon>
        <taxon>Viridiplantae</taxon>
        <taxon>Streptophyta</taxon>
        <taxon>Embryophyta</taxon>
        <taxon>Tracheophyta</taxon>
        <taxon>Spermatophyta</taxon>
        <taxon>Magnoliopsida</taxon>
        <taxon>eudicotyledons</taxon>
        <taxon>Gunneridae</taxon>
        <taxon>Pentapetalae</taxon>
        <taxon>asterids</taxon>
        <taxon>lamiids</taxon>
        <taxon>Lamiales</taxon>
        <taxon>Oleaceae</taxon>
        <taxon>Forsythieae</taxon>
        <taxon>Abeliophyllum</taxon>
    </lineage>
</organism>
<feature type="region of interest" description="Disordered" evidence="5">
    <location>
        <begin position="1"/>
        <end position="36"/>
    </location>
</feature>
<proteinExistence type="predicted"/>
<dbReference type="EMBL" id="JBFOLK010000009">
    <property type="protein sequence ID" value="KAL2486408.1"/>
    <property type="molecule type" value="Genomic_DNA"/>
</dbReference>
<evidence type="ECO:0000313" key="8">
    <source>
        <dbReference type="Proteomes" id="UP001604336"/>
    </source>
</evidence>
<comment type="caution">
    <text evidence="7">The sequence shown here is derived from an EMBL/GenBank/DDBJ whole genome shotgun (WGS) entry which is preliminary data.</text>
</comment>
<dbReference type="InterPro" id="IPR035965">
    <property type="entry name" value="PAS-like_dom_sf"/>
</dbReference>
<evidence type="ECO:0000256" key="1">
    <source>
        <dbReference type="ARBA" id="ARBA00022543"/>
    </source>
</evidence>
<evidence type="ECO:0000313" key="7">
    <source>
        <dbReference type="EMBL" id="KAL2486408.1"/>
    </source>
</evidence>
<evidence type="ECO:0000256" key="4">
    <source>
        <dbReference type="ARBA" id="ARBA00023170"/>
    </source>
</evidence>
<keyword evidence="1" id="KW-0600">Photoreceptor protein</keyword>
<dbReference type="SUPFAM" id="SSF55785">
    <property type="entry name" value="PYP-like sensor domain (PAS domain)"/>
    <property type="match status" value="1"/>
</dbReference>
<evidence type="ECO:0000256" key="2">
    <source>
        <dbReference type="ARBA" id="ARBA00022606"/>
    </source>
</evidence>
<dbReference type="Proteomes" id="UP001604336">
    <property type="component" value="Unassembled WGS sequence"/>
</dbReference>
<evidence type="ECO:0000256" key="3">
    <source>
        <dbReference type="ARBA" id="ARBA00022991"/>
    </source>
</evidence>
<dbReference type="PROSITE" id="PS50112">
    <property type="entry name" value="PAS"/>
    <property type="match status" value="1"/>
</dbReference>
<accession>A0ABD1RDB5</accession>
<reference evidence="8" key="1">
    <citation type="submission" date="2024-07" db="EMBL/GenBank/DDBJ databases">
        <title>Two chromosome-level genome assemblies of Korean endemic species Abeliophyllum distichum and Forsythia ovata (Oleaceae).</title>
        <authorList>
            <person name="Jang H."/>
        </authorList>
    </citation>
    <scope>NUCLEOTIDE SEQUENCE [LARGE SCALE GENOMIC DNA]</scope>
</reference>
<gene>
    <name evidence="7" type="ORF">Adt_31164</name>
</gene>
<dbReference type="InterPro" id="IPR000014">
    <property type="entry name" value="PAS"/>
</dbReference>
<feature type="compositionally biased region" description="Basic and acidic residues" evidence="5">
    <location>
        <begin position="9"/>
        <end position="20"/>
    </location>
</feature>
<feature type="domain" description="PAS" evidence="6">
    <location>
        <begin position="282"/>
        <end position="315"/>
    </location>
</feature>
<evidence type="ECO:0000256" key="5">
    <source>
        <dbReference type="SAM" id="MobiDB-lite"/>
    </source>
</evidence>
<protein>
    <recommendedName>
        <fullName evidence="6">PAS domain-containing protein</fullName>
    </recommendedName>
</protein>